<organism evidence="4">
    <name type="scientific">marine sediment metagenome</name>
    <dbReference type="NCBI Taxonomy" id="412755"/>
    <lineage>
        <taxon>unclassified sequences</taxon>
        <taxon>metagenomes</taxon>
        <taxon>ecological metagenomes</taxon>
    </lineage>
</organism>
<dbReference type="InterPro" id="IPR011990">
    <property type="entry name" value="TPR-like_helical_dom_sf"/>
</dbReference>
<comment type="caution">
    <text evidence="4">The sequence shown here is derived from an EMBL/GenBank/DDBJ whole genome shotgun (WGS) entry which is preliminary data.</text>
</comment>
<dbReference type="SUPFAM" id="SSF47789">
    <property type="entry name" value="C-terminal domain of RNA polymerase alpha subunit"/>
    <property type="match status" value="2"/>
</dbReference>
<dbReference type="Gene3D" id="1.25.40.10">
    <property type="entry name" value="Tetratricopeptide repeat domain"/>
    <property type="match status" value="1"/>
</dbReference>
<dbReference type="PANTHER" id="PTHR44943">
    <property type="entry name" value="CELLULOSE SYNTHASE OPERON PROTEIN C"/>
    <property type="match status" value="1"/>
</dbReference>
<evidence type="ECO:0000256" key="2">
    <source>
        <dbReference type="ARBA" id="ARBA00022803"/>
    </source>
</evidence>
<dbReference type="SUPFAM" id="SSF48452">
    <property type="entry name" value="TPR-like"/>
    <property type="match status" value="1"/>
</dbReference>
<feature type="domain" description="RNA polymerase alpha subunit C-terminal" evidence="3">
    <location>
        <begin position="131"/>
        <end position="193"/>
    </location>
</feature>
<gene>
    <name evidence="4" type="ORF">LCGC14_2936330</name>
</gene>
<dbReference type="Pfam" id="PF14559">
    <property type="entry name" value="TPR_19"/>
    <property type="match status" value="1"/>
</dbReference>
<keyword evidence="2" id="KW-0802">TPR repeat</keyword>
<dbReference type="Pfam" id="PF00515">
    <property type="entry name" value="TPR_1"/>
    <property type="match status" value="1"/>
</dbReference>
<dbReference type="AlphaFoldDB" id="A0A0F8ZS06"/>
<dbReference type="SMART" id="SM00028">
    <property type="entry name" value="TPR"/>
    <property type="match status" value="3"/>
</dbReference>
<feature type="domain" description="RNA polymerase alpha subunit C-terminal" evidence="3">
    <location>
        <begin position="221"/>
        <end position="280"/>
    </location>
</feature>
<feature type="non-terminal residue" evidence="4">
    <location>
        <position position="1"/>
    </location>
</feature>
<protein>
    <recommendedName>
        <fullName evidence="3">RNA polymerase alpha subunit C-terminal domain-containing protein</fullName>
    </recommendedName>
</protein>
<dbReference type="PROSITE" id="PS50005">
    <property type="entry name" value="TPR"/>
    <property type="match status" value="2"/>
</dbReference>
<dbReference type="InterPro" id="IPR051685">
    <property type="entry name" value="Ycf3/AcsC/BcsC/TPR_MFPF"/>
</dbReference>
<evidence type="ECO:0000313" key="4">
    <source>
        <dbReference type="EMBL" id="KKK69209.1"/>
    </source>
</evidence>
<evidence type="ECO:0000259" key="3">
    <source>
        <dbReference type="Pfam" id="PF03118"/>
    </source>
</evidence>
<dbReference type="GO" id="GO:0003899">
    <property type="term" value="F:DNA-directed RNA polymerase activity"/>
    <property type="evidence" value="ECO:0007669"/>
    <property type="project" value="InterPro"/>
</dbReference>
<dbReference type="GO" id="GO:0006351">
    <property type="term" value="P:DNA-templated transcription"/>
    <property type="evidence" value="ECO:0007669"/>
    <property type="project" value="InterPro"/>
</dbReference>
<dbReference type="Pfam" id="PF03118">
    <property type="entry name" value="RNA_pol_A_CTD"/>
    <property type="match status" value="2"/>
</dbReference>
<sequence length="285" mass="32682">GKEASLHYQWAHCLDNLGEREDALNHYNRALKINPTHTSTLFRLAYNSDLAGDDEKAIEYYERCIEQVPTYINAVMNLGILYEDHENYEKAISCFEAVLRANPNQDRARLFLKGARACCNMYYDEDKAKKKGEETEVLNIPISDFELSVRSKNCLERMNIKTLADLTQVTESDLLSYKNFGETSLNEIKHILSQKGLHLGQALEERKQIDKLVNIDASIDDESLSKPISELTLSTRCKNALEKMEIKTIGGLVSKTEDELLRRRGFKQAYIDEIKVQLEKHGFQL</sequence>
<reference evidence="4" key="1">
    <citation type="journal article" date="2015" name="Nature">
        <title>Complex archaea that bridge the gap between prokaryotes and eukaryotes.</title>
        <authorList>
            <person name="Spang A."/>
            <person name="Saw J.H."/>
            <person name="Jorgensen S.L."/>
            <person name="Zaremba-Niedzwiedzka K."/>
            <person name="Martijn J."/>
            <person name="Lind A.E."/>
            <person name="van Eijk R."/>
            <person name="Schleper C."/>
            <person name="Guy L."/>
            <person name="Ettema T.J."/>
        </authorList>
    </citation>
    <scope>NUCLEOTIDE SEQUENCE</scope>
</reference>
<dbReference type="PROSITE" id="PS50293">
    <property type="entry name" value="TPR_REGION"/>
    <property type="match status" value="1"/>
</dbReference>
<dbReference type="InterPro" id="IPR011260">
    <property type="entry name" value="RNAP_asu_C"/>
</dbReference>
<dbReference type="Gene3D" id="1.10.150.20">
    <property type="entry name" value="5' to 3' exonuclease, C-terminal subdomain"/>
    <property type="match status" value="2"/>
</dbReference>
<dbReference type="InterPro" id="IPR019734">
    <property type="entry name" value="TPR_rpt"/>
</dbReference>
<dbReference type="EMBL" id="LAZR01058763">
    <property type="protein sequence ID" value="KKK69209.1"/>
    <property type="molecule type" value="Genomic_DNA"/>
</dbReference>
<accession>A0A0F8ZS06</accession>
<dbReference type="PANTHER" id="PTHR44943:SF8">
    <property type="entry name" value="TPR REPEAT-CONTAINING PROTEIN MJ0263"/>
    <property type="match status" value="1"/>
</dbReference>
<keyword evidence="1" id="KW-0677">Repeat</keyword>
<dbReference type="GO" id="GO:0003677">
    <property type="term" value="F:DNA binding"/>
    <property type="evidence" value="ECO:0007669"/>
    <property type="project" value="InterPro"/>
</dbReference>
<name>A0A0F8ZS06_9ZZZZ</name>
<evidence type="ECO:0000256" key="1">
    <source>
        <dbReference type="ARBA" id="ARBA00022737"/>
    </source>
</evidence>
<proteinExistence type="predicted"/>